<evidence type="ECO:0000256" key="27">
    <source>
        <dbReference type="ARBA" id="ARBA00052106"/>
    </source>
</evidence>
<gene>
    <name evidence="36" type="ORF">PFLUV_G00031840</name>
</gene>
<keyword evidence="12" id="KW-0442">Lipid degradation</keyword>
<keyword evidence="18" id="KW-0628">Postsynaptic cell membrane</keyword>
<feature type="region of interest" description="Disordered" evidence="33">
    <location>
        <begin position="1"/>
        <end position="34"/>
    </location>
</feature>
<evidence type="ECO:0000256" key="12">
    <source>
        <dbReference type="ARBA" id="ARBA00022963"/>
    </source>
</evidence>
<feature type="compositionally biased region" description="Low complexity" evidence="33">
    <location>
        <begin position="1195"/>
        <end position="1213"/>
    </location>
</feature>
<keyword evidence="7 34" id="KW-0812">Transmembrane</keyword>
<evidence type="ECO:0000256" key="15">
    <source>
        <dbReference type="ARBA" id="ARBA00023098"/>
    </source>
</evidence>
<comment type="subcellular location">
    <subcellularLocation>
        <location evidence="2">Cell projection</location>
        <location evidence="2">Dendritic spine membrane</location>
        <topology evidence="2">Multi-pass membrane protein</topology>
    </subcellularLocation>
    <subcellularLocation>
        <location evidence="3">Early endosome membrane</location>
        <topology evidence="3">Multi-pass membrane protein</topology>
    </subcellularLocation>
    <subcellularLocation>
        <location evidence="22">Postsynaptic density membrane</location>
        <topology evidence="22">Multi-pass membrane protein</topology>
    </subcellularLocation>
</comment>
<evidence type="ECO:0000256" key="13">
    <source>
        <dbReference type="ARBA" id="ARBA00022989"/>
    </source>
</evidence>
<keyword evidence="37" id="KW-1185">Reference proteome</keyword>
<dbReference type="GO" id="GO:0031901">
    <property type="term" value="C:early endosome membrane"/>
    <property type="evidence" value="ECO:0007669"/>
    <property type="project" value="UniProtKB-SubCell"/>
</dbReference>
<evidence type="ECO:0000256" key="23">
    <source>
        <dbReference type="ARBA" id="ARBA00048382"/>
    </source>
</evidence>
<evidence type="ECO:0000256" key="31">
    <source>
        <dbReference type="ARBA" id="ARBA00081678"/>
    </source>
</evidence>
<dbReference type="EMBL" id="VHII01000003">
    <property type="protein sequence ID" value="KAF1392803.1"/>
    <property type="molecule type" value="Genomic_DNA"/>
</dbReference>
<dbReference type="Proteomes" id="UP000465112">
    <property type="component" value="Chromosome 3"/>
</dbReference>
<comment type="catalytic activity">
    <reaction evidence="25">
        <text>1-(9Z-octadecenoyl)-2-(9Z,12Z-octadecadienoyl)-sn-glycerol + H2O = 2-(9Z,12Z-octadecadienoyl)-glycerol + (9Z)-octadecenoate + H(+)</text>
        <dbReference type="Rhea" id="RHEA:38523"/>
        <dbReference type="ChEBI" id="CHEBI:15377"/>
        <dbReference type="ChEBI" id="CHEBI:15378"/>
        <dbReference type="ChEBI" id="CHEBI:30823"/>
        <dbReference type="ChEBI" id="CHEBI:75450"/>
        <dbReference type="ChEBI" id="CHEBI:75457"/>
    </reaction>
    <physiologicalReaction direction="left-to-right" evidence="25">
        <dbReference type="Rhea" id="RHEA:38524"/>
    </physiologicalReaction>
</comment>
<comment type="caution">
    <text evidence="36">The sequence shown here is derived from an EMBL/GenBank/DDBJ whole genome shotgun (WGS) entry which is preliminary data.</text>
</comment>
<dbReference type="InterPro" id="IPR002921">
    <property type="entry name" value="Fungal_lipase-type"/>
</dbReference>
<evidence type="ECO:0000256" key="11">
    <source>
        <dbReference type="ARBA" id="ARBA00022837"/>
    </source>
</evidence>
<evidence type="ECO:0000256" key="21">
    <source>
        <dbReference type="ARBA" id="ARBA00026104"/>
    </source>
</evidence>
<feature type="compositionally biased region" description="Low complexity" evidence="33">
    <location>
        <begin position="645"/>
        <end position="654"/>
    </location>
</feature>
<evidence type="ECO:0000256" key="2">
    <source>
        <dbReference type="ARBA" id="ARBA00004332"/>
    </source>
</evidence>
<reference evidence="36 37" key="1">
    <citation type="submission" date="2019-06" db="EMBL/GenBank/DDBJ databases">
        <title>A chromosome-scale genome assembly of the European perch, Perca fluviatilis.</title>
        <authorList>
            <person name="Roques C."/>
            <person name="Zahm M."/>
            <person name="Cabau C."/>
            <person name="Klopp C."/>
            <person name="Bouchez O."/>
            <person name="Donnadieu C."/>
            <person name="Kuhl H."/>
            <person name="Gislard M."/>
            <person name="Guendouz S."/>
            <person name="Journot L."/>
            <person name="Haffray P."/>
            <person name="Bestin A."/>
            <person name="Morvezen R."/>
            <person name="Feron R."/>
            <person name="Wen M."/>
            <person name="Jouanno E."/>
            <person name="Herpin A."/>
            <person name="Schartl M."/>
            <person name="Postlethwait J."/>
            <person name="Schaerlinger B."/>
            <person name="Chardard D."/>
            <person name="Lecocq T."/>
            <person name="Poncet C."/>
            <person name="Jaffrelo L."/>
            <person name="Lampietro C."/>
            <person name="Guiguen Y."/>
        </authorList>
    </citation>
    <scope>NUCLEOTIDE SEQUENCE [LARGE SCALE GENOMIC DNA]</scope>
    <source>
        <tissue evidence="36">Blood</tissue>
    </source>
</reference>
<dbReference type="InterPro" id="IPR029058">
    <property type="entry name" value="AB_hydrolase_fold"/>
</dbReference>
<keyword evidence="6" id="KW-0597">Phosphoprotein</keyword>
<evidence type="ECO:0000256" key="29">
    <source>
        <dbReference type="ARBA" id="ARBA00063298"/>
    </source>
</evidence>
<keyword evidence="17" id="KW-0325">Glycoprotein</keyword>
<feature type="transmembrane region" description="Helical" evidence="34">
    <location>
        <begin position="131"/>
        <end position="151"/>
    </location>
</feature>
<comment type="catalytic activity">
    <reaction evidence="26">
        <text>1-(9Z-octadecenoyl)-2-(5Z,8Z,11Z,14Z-eicosatetraenoyl)-sn-glycerol + H2O = 2-(5Z,8Z,11Z,14Z-eicosatetraenoyl)-glycerol + (9Z)-octadecenoate + H(+)</text>
        <dbReference type="Rhea" id="RHEA:38515"/>
        <dbReference type="ChEBI" id="CHEBI:15377"/>
        <dbReference type="ChEBI" id="CHEBI:15378"/>
        <dbReference type="ChEBI" id="CHEBI:30823"/>
        <dbReference type="ChEBI" id="CHEBI:52392"/>
        <dbReference type="ChEBI" id="CHEBI:75449"/>
    </reaction>
    <physiologicalReaction direction="left-to-right" evidence="26">
        <dbReference type="Rhea" id="RHEA:38516"/>
    </physiologicalReaction>
</comment>
<feature type="transmembrane region" description="Helical" evidence="34">
    <location>
        <begin position="88"/>
        <end position="111"/>
    </location>
</feature>
<evidence type="ECO:0000313" key="37">
    <source>
        <dbReference type="Proteomes" id="UP000465112"/>
    </source>
</evidence>
<dbReference type="SUPFAM" id="SSF53474">
    <property type="entry name" value="alpha/beta-Hydrolases"/>
    <property type="match status" value="1"/>
</dbReference>
<evidence type="ECO:0000256" key="10">
    <source>
        <dbReference type="ARBA" id="ARBA00022801"/>
    </source>
</evidence>
<keyword evidence="16 34" id="KW-0472">Membrane</keyword>
<proteinExistence type="inferred from homology"/>
<evidence type="ECO:0000256" key="30">
    <source>
        <dbReference type="ARBA" id="ARBA00071957"/>
    </source>
</evidence>
<evidence type="ECO:0000256" key="7">
    <source>
        <dbReference type="ARBA" id="ARBA00022692"/>
    </source>
</evidence>
<feature type="compositionally biased region" description="Low complexity" evidence="33">
    <location>
        <begin position="863"/>
        <end position="873"/>
    </location>
</feature>
<protein>
    <recommendedName>
        <fullName evidence="30">Diacylglycerol lipase-alpha</fullName>
        <ecNumber evidence="21">3.1.1.116</ecNumber>
    </recommendedName>
    <alternativeName>
        <fullName evidence="32">Neural stem cell-derived dendrite regulator</fullName>
    </alternativeName>
    <alternativeName>
        <fullName evidence="31">Sn1-specific diacylglycerol lipase alpha</fullName>
    </alternativeName>
</protein>
<keyword evidence="8" id="KW-0479">Metal-binding</keyword>
<feature type="compositionally biased region" description="Basic residues" evidence="33">
    <location>
        <begin position="14"/>
        <end position="27"/>
    </location>
</feature>
<evidence type="ECO:0000256" key="24">
    <source>
        <dbReference type="ARBA" id="ARBA00050486"/>
    </source>
</evidence>
<evidence type="ECO:0000256" key="28">
    <source>
        <dbReference type="ARBA" id="ARBA00052463"/>
    </source>
</evidence>
<comment type="catalytic activity">
    <reaction evidence="20">
        <text>a 1,2-diacyl-sn-glycerol + H2O = a 2-acylglycerol + a fatty acid + H(+)</text>
        <dbReference type="Rhea" id="RHEA:33275"/>
        <dbReference type="ChEBI" id="CHEBI:15377"/>
        <dbReference type="ChEBI" id="CHEBI:15378"/>
        <dbReference type="ChEBI" id="CHEBI:17389"/>
        <dbReference type="ChEBI" id="CHEBI:17815"/>
        <dbReference type="ChEBI" id="CHEBI:28868"/>
        <dbReference type="EC" id="3.1.1.116"/>
    </reaction>
    <physiologicalReaction direction="left-to-right" evidence="20">
        <dbReference type="Rhea" id="RHEA:33276"/>
    </physiologicalReaction>
</comment>
<comment type="catalytic activity">
    <reaction evidence="23">
        <text>1,2-di-(9Z-octadecenoyl)-sn-glycerol + H2O = 2-(9Z-octadecenoyl)-glycerol + (9Z)-octadecenoate + H(+)</text>
        <dbReference type="Rhea" id="RHEA:38511"/>
        <dbReference type="ChEBI" id="CHEBI:15377"/>
        <dbReference type="ChEBI" id="CHEBI:15378"/>
        <dbReference type="ChEBI" id="CHEBI:30823"/>
        <dbReference type="ChEBI" id="CHEBI:52333"/>
        <dbReference type="ChEBI" id="CHEBI:73990"/>
    </reaction>
    <physiologicalReaction direction="left-to-right" evidence="23">
        <dbReference type="Rhea" id="RHEA:38512"/>
    </physiologicalReaction>
</comment>
<feature type="compositionally biased region" description="Polar residues" evidence="33">
    <location>
        <begin position="1065"/>
        <end position="1077"/>
    </location>
</feature>
<dbReference type="GO" id="GO:0046340">
    <property type="term" value="P:diacylglycerol catabolic process"/>
    <property type="evidence" value="ECO:0007669"/>
    <property type="project" value="TreeGrafter"/>
</dbReference>
<name>A0A6A5FNN9_PERFL</name>
<evidence type="ECO:0000256" key="6">
    <source>
        <dbReference type="ARBA" id="ARBA00022553"/>
    </source>
</evidence>
<evidence type="ECO:0000256" key="9">
    <source>
        <dbReference type="ARBA" id="ARBA00022753"/>
    </source>
</evidence>
<feature type="region of interest" description="Disordered" evidence="33">
    <location>
        <begin position="1139"/>
        <end position="1165"/>
    </location>
</feature>
<feature type="transmembrane region" description="Helical" evidence="34">
    <location>
        <begin position="205"/>
        <end position="227"/>
    </location>
</feature>
<dbReference type="AlphaFoldDB" id="A0A6A5FNN9"/>
<evidence type="ECO:0000256" key="20">
    <source>
        <dbReference type="ARBA" id="ARBA00024531"/>
    </source>
</evidence>
<dbReference type="GO" id="GO:0032591">
    <property type="term" value="C:dendritic spine membrane"/>
    <property type="evidence" value="ECO:0007669"/>
    <property type="project" value="UniProtKB-SubCell"/>
</dbReference>
<feature type="transmembrane region" description="Helical" evidence="34">
    <location>
        <begin position="172"/>
        <end position="193"/>
    </location>
</feature>
<evidence type="ECO:0000256" key="22">
    <source>
        <dbReference type="ARBA" id="ARBA00037872"/>
    </source>
</evidence>
<keyword evidence="14" id="KW-0770">Synapse</keyword>
<comment type="cofactor">
    <cofactor evidence="1">
        <name>Ca(2+)</name>
        <dbReference type="ChEBI" id="CHEBI:29108"/>
    </cofactor>
</comment>
<keyword evidence="13 34" id="KW-1133">Transmembrane helix</keyword>
<dbReference type="InterPro" id="IPR052214">
    <property type="entry name" value="DAG_Lipase-Related"/>
</dbReference>
<sequence>MEGRENDPHSVNCHSRRRVAIKRRTKKPSVSSAGVGEIGADAARQSEGYGRASGTDAVGLGKASSKYRAVMPGMVMFRRRWSVGSDDLVLPALFLFLLHCIWLVVLSVVLFGVPYGSEQSCSVTLVDHGRGYLGILVSCLICESAIMWLSMRGSILYTQPREAVQYVIYIRLAILLVELVYAVVGIAWLLQYYQPCSDVTAKNLALGIVACNWLVIFSVCITLMCTFDPTGRTFVKLKATRRRQRNLTTYTLRHRLEEGQASSWSRRLKFFMCCTRAQDTQSDAYSEVASLFAEFFRDLDIVPSDIIAGLVLLRQRQRSKRSAILDQANNDILAFLSGMPVTRNTRYLDLKNSAEMNMYKDVCYYMLFALAAYGWPMYLMRKPACGLCRLASSCPCTSVSGSRLSQSVTVEEDNCCGCNVLAIRRHFLDRDLKQVQIVYTSCHDAVYETPFFVAVDHAKKKVVISIRGTLSPKDALTDLTGDSERLPLEEQHGTWLGHKGMVYSAEYIKKKLEQEMILSQAFGRDLNKGTMHYGLVIVGHSLGAGTAAILSFLLRPQYPTLHCYSYSPPGGLFSEDAMEYSKEFVTSVVLGKDLVPRLGLSQLEGFRRHLLEVLQKSNKPKWRIIAGGTKCIPKSELPVEDEDPQSQPAAPPSSRLWLHPSDLSIALSASTPLYPPGKIIHVVHNHPPETCCGQEEPTYSALWGDNKAFDEVIISPAMLNEHMPHMVMEGLNKVLEPFCPLSEQENLEAKELEVNQPTCNTTVFITSQTELSSSPLPSHPSSPAHKDPSCLASLTETEAVSVTFSDADSVLPPPPLSDCTSASEPCLVLENYNKGKTALLSAAKIMVSPTEVDLNPENMFVDTSTTSQQPTPTTHHRRNSSVRSCAQSEISLDGFSECPPPPVPVVLRGARERLAVELRDRKAPLAVMESLSDAESLYSLDSRRSSAALRGSPMLSCLPFPLDAPIPEENPSLSSRTELLAADCLCQETPEHLGEVGPFFTPLESRSTPDYPMRLSPATPRYSGHHSPALLNQSALAQPFKPEPNVNRKMLPDGDHQQMPGVYSPGSTPNTPLSPQIGSRPMDRENEDWELETAEKQLSAETRPAAFTPPPQLSNGNPSQAVLEFAQYLDSLFRLDGSSSPPLELSDGESESGRGSFGQGECLGDGQLLDDKQLLARATLEPNLVPKPPRTFAGSADPSSGISLSPSFPLSSSEELNDLSPAEGALPAMNSLRTSSPCHCPEENTLSSMV</sequence>
<evidence type="ECO:0000256" key="4">
    <source>
        <dbReference type="ARBA" id="ARBA00010701"/>
    </source>
</evidence>
<dbReference type="GO" id="GO:0098921">
    <property type="term" value="P:retrograde trans-synaptic signaling by endocannabinoid"/>
    <property type="evidence" value="ECO:0007669"/>
    <property type="project" value="TreeGrafter"/>
</dbReference>
<keyword evidence="5" id="KW-1003">Cell membrane</keyword>
<dbReference type="EC" id="3.1.1.116" evidence="21"/>
<dbReference type="Gene3D" id="3.40.50.1820">
    <property type="entry name" value="alpha/beta hydrolase"/>
    <property type="match status" value="1"/>
</dbReference>
<evidence type="ECO:0000256" key="1">
    <source>
        <dbReference type="ARBA" id="ARBA00001913"/>
    </source>
</evidence>
<evidence type="ECO:0000256" key="34">
    <source>
        <dbReference type="SAM" id="Phobius"/>
    </source>
</evidence>
<comment type="catalytic activity">
    <reaction evidence="24">
        <text>1-(9Z-octadecenoyl)-2-octadecanoyl-sn-glycerol + H2O = 2-octadecanoylglycerol + (9Z)-octadecenoate + H(+)</text>
        <dbReference type="Rhea" id="RHEA:38519"/>
        <dbReference type="ChEBI" id="CHEBI:15377"/>
        <dbReference type="ChEBI" id="CHEBI:15378"/>
        <dbReference type="ChEBI" id="CHEBI:30823"/>
        <dbReference type="ChEBI" id="CHEBI:75448"/>
        <dbReference type="ChEBI" id="CHEBI:75456"/>
    </reaction>
    <physiologicalReaction direction="left-to-right" evidence="24">
        <dbReference type="Rhea" id="RHEA:38520"/>
    </physiologicalReaction>
</comment>
<dbReference type="PANTHER" id="PTHR45792">
    <property type="entry name" value="DIACYLGLYCEROL LIPASE HOMOLOG-RELATED"/>
    <property type="match status" value="1"/>
</dbReference>
<feature type="region of interest" description="Disordered" evidence="33">
    <location>
        <begin position="863"/>
        <end position="882"/>
    </location>
</feature>
<dbReference type="GO" id="GO:0098839">
    <property type="term" value="C:postsynaptic density membrane"/>
    <property type="evidence" value="ECO:0007669"/>
    <property type="project" value="UniProtKB-SubCell"/>
</dbReference>
<evidence type="ECO:0000256" key="17">
    <source>
        <dbReference type="ARBA" id="ARBA00023180"/>
    </source>
</evidence>
<dbReference type="GO" id="GO:0047372">
    <property type="term" value="F:monoacylglycerol lipase activity"/>
    <property type="evidence" value="ECO:0007669"/>
    <property type="project" value="UniProtKB-ARBA"/>
</dbReference>
<feature type="region of interest" description="Disordered" evidence="33">
    <location>
        <begin position="1040"/>
        <end position="1118"/>
    </location>
</feature>
<dbReference type="PANTHER" id="PTHR45792:SF8">
    <property type="entry name" value="DIACYLGLYCEROL LIPASE-ALPHA"/>
    <property type="match status" value="1"/>
</dbReference>
<dbReference type="Pfam" id="PF01764">
    <property type="entry name" value="Lipase_3"/>
    <property type="match status" value="1"/>
</dbReference>
<feature type="region of interest" description="Disordered" evidence="33">
    <location>
        <begin position="1180"/>
        <end position="1250"/>
    </location>
</feature>
<dbReference type="GO" id="GO:0004465">
    <property type="term" value="F:lipoprotein lipase activity"/>
    <property type="evidence" value="ECO:0007669"/>
    <property type="project" value="TreeGrafter"/>
</dbReference>
<evidence type="ECO:0000256" key="33">
    <source>
        <dbReference type="SAM" id="MobiDB-lite"/>
    </source>
</evidence>
<evidence type="ECO:0000259" key="35">
    <source>
        <dbReference type="Pfam" id="PF01764"/>
    </source>
</evidence>
<feature type="transmembrane region" description="Helical" evidence="34">
    <location>
        <begin position="362"/>
        <end position="380"/>
    </location>
</feature>
<keyword evidence="10" id="KW-0378">Hydrolase</keyword>
<comment type="catalytic activity">
    <reaction evidence="28">
        <text>1-(9Z-octadecenoyl)-2-O-(5Z,8Z,11Z,14Z-eicosatetraenyl)-sn-glycerol + H2O = 2-O-(5Z,8Z,11Z,14Z)-eicosatetraenylglycerol + (9Z)-octadecenoate + H(+)</text>
        <dbReference type="Rhea" id="RHEA:38527"/>
        <dbReference type="ChEBI" id="CHEBI:15377"/>
        <dbReference type="ChEBI" id="CHEBI:15378"/>
        <dbReference type="ChEBI" id="CHEBI:30823"/>
        <dbReference type="ChEBI" id="CHEBI:75913"/>
        <dbReference type="ChEBI" id="CHEBI:75914"/>
    </reaction>
    <physiologicalReaction direction="left-to-right" evidence="28">
        <dbReference type="Rhea" id="RHEA:38528"/>
    </physiologicalReaction>
</comment>
<accession>A0A6A5FNN9</accession>
<evidence type="ECO:0000256" key="5">
    <source>
        <dbReference type="ARBA" id="ARBA00022475"/>
    </source>
</evidence>
<evidence type="ECO:0000256" key="3">
    <source>
        <dbReference type="ARBA" id="ARBA00004520"/>
    </source>
</evidence>
<keyword evidence="11" id="KW-0106">Calcium</keyword>
<comment type="catalytic activity">
    <reaction evidence="27">
        <text>1-octadecanoyl-2-(5Z,8Z,11Z,14Z-eicosatetraenoyl)-sn-glycerol + H2O = 2-(5Z,8Z,11Z,14Z-eicosatetraenoyl)-glycerol + octadecanoate + H(+)</text>
        <dbReference type="Rhea" id="RHEA:38507"/>
        <dbReference type="ChEBI" id="CHEBI:15377"/>
        <dbReference type="ChEBI" id="CHEBI:15378"/>
        <dbReference type="ChEBI" id="CHEBI:25629"/>
        <dbReference type="ChEBI" id="CHEBI:52392"/>
        <dbReference type="ChEBI" id="CHEBI:75728"/>
    </reaction>
    <physiologicalReaction direction="left-to-right" evidence="27">
        <dbReference type="Rhea" id="RHEA:38508"/>
    </physiologicalReaction>
</comment>
<dbReference type="CDD" id="cd00519">
    <property type="entry name" value="Lipase_3"/>
    <property type="match status" value="1"/>
</dbReference>
<feature type="region of interest" description="Disordered" evidence="33">
    <location>
        <begin position="635"/>
        <end position="654"/>
    </location>
</feature>
<evidence type="ECO:0000256" key="14">
    <source>
        <dbReference type="ARBA" id="ARBA00023018"/>
    </source>
</evidence>
<keyword evidence="19" id="KW-0966">Cell projection</keyword>
<evidence type="ECO:0000256" key="26">
    <source>
        <dbReference type="ARBA" id="ARBA00050861"/>
    </source>
</evidence>
<comment type="similarity">
    <text evidence="4">Belongs to the AB hydrolase superfamily. Lipase family.</text>
</comment>
<dbReference type="FunFam" id="3.40.50.1820:FF:000015">
    <property type="entry name" value="Sn1-specific diacylglycerol lipase alpha"/>
    <property type="match status" value="1"/>
</dbReference>
<evidence type="ECO:0000256" key="25">
    <source>
        <dbReference type="ARBA" id="ARBA00050709"/>
    </source>
</evidence>
<feature type="domain" description="Fungal lipase-type" evidence="35">
    <location>
        <begin position="463"/>
        <end position="598"/>
    </location>
</feature>
<evidence type="ECO:0000256" key="19">
    <source>
        <dbReference type="ARBA" id="ARBA00023273"/>
    </source>
</evidence>
<evidence type="ECO:0000313" key="36">
    <source>
        <dbReference type="EMBL" id="KAF1392803.1"/>
    </source>
</evidence>
<comment type="subunit">
    <text evidence="29">Interacts (via C-terminal) with CAMK2A; leading to the phosphorylation and inhibition of DAGLA enzymatic activity. Interacts (via PPXXF motif) with HOMER1 and HOMER2; this interaction is required for DAGLA membrane localization.</text>
</comment>
<evidence type="ECO:0000256" key="8">
    <source>
        <dbReference type="ARBA" id="ARBA00022723"/>
    </source>
</evidence>
<dbReference type="GO" id="GO:0019369">
    <property type="term" value="P:arachidonate metabolic process"/>
    <property type="evidence" value="ECO:0007669"/>
    <property type="project" value="UniProtKB-ARBA"/>
</dbReference>
<keyword evidence="9" id="KW-0967">Endosome</keyword>
<evidence type="ECO:0000256" key="16">
    <source>
        <dbReference type="ARBA" id="ARBA00023136"/>
    </source>
</evidence>
<keyword evidence="15" id="KW-0443">Lipid metabolism</keyword>
<evidence type="ECO:0000256" key="32">
    <source>
        <dbReference type="ARBA" id="ARBA00082132"/>
    </source>
</evidence>
<evidence type="ECO:0000256" key="18">
    <source>
        <dbReference type="ARBA" id="ARBA00023257"/>
    </source>
</evidence>
<organism evidence="36 37">
    <name type="scientific">Perca fluviatilis</name>
    <name type="common">European perch</name>
    <dbReference type="NCBI Taxonomy" id="8168"/>
    <lineage>
        <taxon>Eukaryota</taxon>
        <taxon>Metazoa</taxon>
        <taxon>Chordata</taxon>
        <taxon>Craniata</taxon>
        <taxon>Vertebrata</taxon>
        <taxon>Euteleostomi</taxon>
        <taxon>Actinopterygii</taxon>
        <taxon>Neopterygii</taxon>
        <taxon>Teleostei</taxon>
        <taxon>Neoteleostei</taxon>
        <taxon>Acanthomorphata</taxon>
        <taxon>Eupercaria</taxon>
        <taxon>Perciformes</taxon>
        <taxon>Percoidei</taxon>
        <taxon>Percidae</taxon>
        <taxon>Percinae</taxon>
        <taxon>Perca</taxon>
    </lineage>
</organism>
<dbReference type="GO" id="GO:0046872">
    <property type="term" value="F:metal ion binding"/>
    <property type="evidence" value="ECO:0007669"/>
    <property type="project" value="UniProtKB-KW"/>
</dbReference>